<gene>
    <name evidence="1" type="ORF">DC041_0008942</name>
</gene>
<organism evidence="1 2">
    <name type="scientific">Schistosoma bovis</name>
    <name type="common">Blood fluke</name>
    <dbReference type="NCBI Taxonomy" id="6184"/>
    <lineage>
        <taxon>Eukaryota</taxon>
        <taxon>Metazoa</taxon>
        <taxon>Spiralia</taxon>
        <taxon>Lophotrochozoa</taxon>
        <taxon>Platyhelminthes</taxon>
        <taxon>Trematoda</taxon>
        <taxon>Digenea</taxon>
        <taxon>Strigeidida</taxon>
        <taxon>Schistosomatoidea</taxon>
        <taxon>Schistosomatidae</taxon>
        <taxon>Schistosoma</taxon>
    </lineage>
</organism>
<evidence type="ECO:0000313" key="2">
    <source>
        <dbReference type="Proteomes" id="UP000290809"/>
    </source>
</evidence>
<accession>A0A430QMD2</accession>
<evidence type="ECO:0000313" key="1">
    <source>
        <dbReference type="EMBL" id="RTG88862.1"/>
    </source>
</evidence>
<name>A0A430QMD2_SCHBO</name>
<proteinExistence type="predicted"/>
<dbReference type="AlphaFoldDB" id="A0A430QMD2"/>
<protein>
    <submittedName>
        <fullName evidence="1">TBC1 domain family member 24</fullName>
    </submittedName>
</protein>
<comment type="caution">
    <text evidence="1">The sequence shown here is derived from an EMBL/GenBank/DDBJ whole genome shotgun (WGS) entry which is preliminary data.</text>
</comment>
<dbReference type="EMBL" id="QMKO01001546">
    <property type="protein sequence ID" value="RTG88862.1"/>
    <property type="molecule type" value="Genomic_DNA"/>
</dbReference>
<keyword evidence="2" id="KW-1185">Reference proteome</keyword>
<sequence>MGTLKLSFTWLDPYFNQNYGFLHLVTGETKEAVLPQTDAMEFAETESNLNPLNQCEAFVTDIKQLFKNPPIIMHDSAAGQEFDLDPFRDLDLSDGWSSKFPFDLFSDGTTSGRLFTLQLPDKLLPPDNEEIKEGLFGKIQLLDNQVVRLVVGDARFNLSCPRPLPIASVSFVQHSLFLYD</sequence>
<reference evidence="1 2" key="1">
    <citation type="journal article" date="2019" name="PLoS Pathog.">
        <title>Genome sequence of the bovine parasite Schistosoma bovis Tanzania.</title>
        <authorList>
            <person name="Oey H."/>
            <person name="Zakrzewski M."/>
            <person name="Gobert G."/>
            <person name="Gravermann K."/>
            <person name="Stoye J."/>
            <person name="Jones M."/>
            <person name="Mcmanus D."/>
            <person name="Krause L."/>
        </authorList>
    </citation>
    <scope>NUCLEOTIDE SEQUENCE [LARGE SCALE GENOMIC DNA]</scope>
    <source>
        <strain evidence="1 2">TAN1997</strain>
    </source>
</reference>
<dbReference type="Proteomes" id="UP000290809">
    <property type="component" value="Unassembled WGS sequence"/>
</dbReference>